<name>A0A926VM58_9CYAN</name>
<dbReference type="SUPFAM" id="SSF141571">
    <property type="entry name" value="Pentapeptide repeat-like"/>
    <property type="match status" value="1"/>
</dbReference>
<dbReference type="Gene3D" id="2.160.20.80">
    <property type="entry name" value="E3 ubiquitin-protein ligase SopA"/>
    <property type="match status" value="1"/>
</dbReference>
<dbReference type="EMBL" id="JACJPW010000179">
    <property type="protein sequence ID" value="MBD2186223.1"/>
    <property type="molecule type" value="Genomic_DNA"/>
</dbReference>
<dbReference type="Pfam" id="PF00805">
    <property type="entry name" value="Pentapeptide"/>
    <property type="match status" value="3"/>
</dbReference>
<evidence type="ECO:0000313" key="1">
    <source>
        <dbReference type="EMBL" id="MBD2186223.1"/>
    </source>
</evidence>
<dbReference type="PANTHER" id="PTHR14136">
    <property type="entry name" value="BTB_POZ DOMAIN-CONTAINING PROTEIN KCTD9"/>
    <property type="match status" value="1"/>
</dbReference>
<protein>
    <submittedName>
        <fullName evidence="1">Pentapeptide repeat-containing protein</fullName>
    </submittedName>
</protein>
<accession>A0A926VM58</accession>
<keyword evidence="2" id="KW-1185">Reference proteome</keyword>
<reference evidence="1" key="1">
    <citation type="journal article" date="2015" name="ISME J.">
        <title>Draft Genome Sequence of Streptomyces incarnatus NRRL8089, which Produces the Nucleoside Antibiotic Sinefungin.</title>
        <authorList>
            <person name="Oshima K."/>
            <person name="Hattori M."/>
            <person name="Shimizu H."/>
            <person name="Fukuda K."/>
            <person name="Nemoto M."/>
            <person name="Inagaki K."/>
            <person name="Tamura T."/>
        </authorList>
    </citation>
    <scope>NUCLEOTIDE SEQUENCE</scope>
    <source>
        <strain evidence="1">FACHB-1375</strain>
    </source>
</reference>
<dbReference type="InterPro" id="IPR051082">
    <property type="entry name" value="Pentapeptide-BTB/POZ_domain"/>
</dbReference>
<proteinExistence type="predicted"/>
<gene>
    <name evidence="1" type="ORF">H6G03_35080</name>
</gene>
<sequence>MANEQQLALLKEGVDVWNEWRQNNPQIRPDLSEAELEQHDLGGINLMEANLRSCNLSSANLMGANLRFCDLSSANLSQAYLSNADFFEANLCEANLSEAYLFEANLSRVNLNGADLQWAYLGQADLSGTYTIEANLSEADLRGAYLLGTNLSDANLQRANLSGADLQAADLRRANLDGANLMGARLLKTNFEDAKLTNCAIYGISCWELNLQGAKQSNLAIAPPGETAIVVDNLELAQFIYLLLNQKKIRQLIDSSPSEVVLVLGSFLSQQRKDILEAIQDRLRLHCYLPVVFALDSSTNRDIADTISCLAKMARFILVDLTEAKNIPQQLQDILPQLERVPVQPFVQAKAGEYPIFENSQLSWLLPTYRYRDLKDLIDYLQEKTIPIVEVKAEKLIKD</sequence>
<dbReference type="RefSeq" id="WP_190475335.1">
    <property type="nucleotide sequence ID" value="NZ_JACJPW010000179.1"/>
</dbReference>
<reference evidence="1" key="2">
    <citation type="submission" date="2020-08" db="EMBL/GenBank/DDBJ databases">
        <authorList>
            <person name="Chen M."/>
            <person name="Teng W."/>
            <person name="Zhao L."/>
            <person name="Hu C."/>
            <person name="Zhou Y."/>
            <person name="Han B."/>
            <person name="Song L."/>
            <person name="Shu W."/>
        </authorList>
    </citation>
    <scope>NUCLEOTIDE SEQUENCE</scope>
    <source>
        <strain evidence="1">FACHB-1375</strain>
    </source>
</reference>
<dbReference type="InterPro" id="IPR001646">
    <property type="entry name" value="5peptide_repeat"/>
</dbReference>
<comment type="caution">
    <text evidence="1">The sequence shown here is derived from an EMBL/GenBank/DDBJ whole genome shotgun (WGS) entry which is preliminary data.</text>
</comment>
<dbReference type="Proteomes" id="UP000641646">
    <property type="component" value="Unassembled WGS sequence"/>
</dbReference>
<dbReference type="PANTHER" id="PTHR14136:SF17">
    <property type="entry name" value="BTB_POZ DOMAIN-CONTAINING PROTEIN KCTD9"/>
    <property type="match status" value="1"/>
</dbReference>
<evidence type="ECO:0000313" key="2">
    <source>
        <dbReference type="Proteomes" id="UP000641646"/>
    </source>
</evidence>
<dbReference type="AlphaFoldDB" id="A0A926VM58"/>
<organism evidence="1 2">
    <name type="scientific">Aerosakkonema funiforme FACHB-1375</name>
    <dbReference type="NCBI Taxonomy" id="2949571"/>
    <lineage>
        <taxon>Bacteria</taxon>
        <taxon>Bacillati</taxon>
        <taxon>Cyanobacteriota</taxon>
        <taxon>Cyanophyceae</taxon>
        <taxon>Oscillatoriophycideae</taxon>
        <taxon>Aerosakkonematales</taxon>
        <taxon>Aerosakkonemataceae</taxon>
        <taxon>Aerosakkonema</taxon>
    </lineage>
</organism>